<dbReference type="InterPro" id="IPR006439">
    <property type="entry name" value="HAD-SF_hydro_IA"/>
</dbReference>
<dbReference type="InterPro" id="IPR010237">
    <property type="entry name" value="Pyr-5-nucltdase"/>
</dbReference>
<dbReference type="Gene3D" id="1.10.150.450">
    <property type="match status" value="1"/>
</dbReference>
<gene>
    <name evidence="1" type="ORF">SAMN06265368_3134</name>
</gene>
<dbReference type="Pfam" id="PF00702">
    <property type="entry name" value="Hydrolase"/>
    <property type="match status" value="1"/>
</dbReference>
<dbReference type="GO" id="GO:0016787">
    <property type="term" value="F:hydrolase activity"/>
    <property type="evidence" value="ECO:0007669"/>
    <property type="project" value="UniProtKB-KW"/>
</dbReference>
<dbReference type="SFLD" id="SFLDS00003">
    <property type="entry name" value="Haloacid_Dehalogenase"/>
    <property type="match status" value="1"/>
</dbReference>
<keyword evidence="1" id="KW-0378">Hydrolase</keyword>
<accession>A0A285PIT7</accession>
<dbReference type="SFLD" id="SFLDG01129">
    <property type="entry name" value="C1.5:_HAD__Beta-PGM__Phosphata"/>
    <property type="match status" value="1"/>
</dbReference>
<sequence>MSANGFAGYDFTAFDGIDTWIFDLDNTLYPPSTNLFKQMNEKMSDYVARLLDIPVDEATTLREGYYKEHGTTLRGLMIEHDIHPDDFLEHVHNIDHTWVKPDPDLARAICALPGKRYIFTNGTEKHALAVAERLGITDHIDDIFDIVWADLDPKPNRAPYEKLLSETGLNPKNSAMFEDLARNLKVPHDLGMQTILMVPGHTKAVFQESWQAKGPEAPHVGYVSDDLAKFLHGVLDHREIDPSMLSQDL</sequence>
<dbReference type="InterPro" id="IPR036412">
    <property type="entry name" value="HAD-like_sf"/>
</dbReference>
<dbReference type="AlphaFoldDB" id="A0A285PIT7"/>
<dbReference type="NCBIfam" id="TIGR01509">
    <property type="entry name" value="HAD-SF-IA-v3"/>
    <property type="match status" value="1"/>
</dbReference>
<organism evidence="1 2">
    <name type="scientific">Cohaesibacter gelatinilyticus</name>
    <dbReference type="NCBI Taxonomy" id="372072"/>
    <lineage>
        <taxon>Bacteria</taxon>
        <taxon>Pseudomonadati</taxon>
        <taxon>Pseudomonadota</taxon>
        <taxon>Alphaproteobacteria</taxon>
        <taxon>Hyphomicrobiales</taxon>
        <taxon>Cohaesibacteraceae</taxon>
    </lineage>
</organism>
<protein>
    <submittedName>
        <fullName evidence="1">Putative hydrolase of the HAD superfamily</fullName>
    </submittedName>
</protein>
<dbReference type="PANTHER" id="PTHR12725:SF117">
    <property type="entry name" value="HALOACID DEHALOGENASE-LIKE HYDROLASE"/>
    <property type="match status" value="1"/>
</dbReference>
<dbReference type="SUPFAM" id="SSF56784">
    <property type="entry name" value="HAD-like"/>
    <property type="match status" value="1"/>
</dbReference>
<dbReference type="SFLD" id="SFLDG01132">
    <property type="entry name" value="C1.5.3:_5'-Nucleotidase_Like"/>
    <property type="match status" value="1"/>
</dbReference>
<dbReference type="InterPro" id="IPR023214">
    <property type="entry name" value="HAD_sf"/>
</dbReference>
<dbReference type="PANTHER" id="PTHR12725">
    <property type="entry name" value="HALOACID DEHALOGENASE-LIKE HYDROLASE"/>
    <property type="match status" value="1"/>
</dbReference>
<name>A0A285PIT7_9HYPH</name>
<dbReference type="EMBL" id="OBEL01000003">
    <property type="protein sequence ID" value="SNZ20036.1"/>
    <property type="molecule type" value="Genomic_DNA"/>
</dbReference>
<proteinExistence type="predicted"/>
<dbReference type="RefSeq" id="WP_097154380.1">
    <property type="nucleotide sequence ID" value="NZ_OBEL01000003.1"/>
</dbReference>
<dbReference type="Gene3D" id="3.40.50.1000">
    <property type="entry name" value="HAD superfamily/HAD-like"/>
    <property type="match status" value="1"/>
</dbReference>
<keyword evidence="2" id="KW-1185">Reference proteome</keyword>
<dbReference type="OrthoDB" id="9803141at2"/>
<evidence type="ECO:0000313" key="2">
    <source>
        <dbReference type="Proteomes" id="UP000219439"/>
    </source>
</evidence>
<evidence type="ECO:0000313" key="1">
    <source>
        <dbReference type="EMBL" id="SNZ20036.1"/>
    </source>
</evidence>
<reference evidence="1 2" key="1">
    <citation type="submission" date="2017-09" db="EMBL/GenBank/DDBJ databases">
        <authorList>
            <person name="Ehlers B."/>
            <person name="Leendertz F.H."/>
        </authorList>
    </citation>
    <scope>NUCLEOTIDE SEQUENCE [LARGE SCALE GENOMIC DNA]</scope>
    <source>
        <strain evidence="1 2">DSM 18289</strain>
    </source>
</reference>
<dbReference type="Proteomes" id="UP000219439">
    <property type="component" value="Unassembled WGS sequence"/>
</dbReference>
<dbReference type="NCBIfam" id="TIGR01993">
    <property type="entry name" value="Pyr-5-nucltdase"/>
    <property type="match status" value="1"/>
</dbReference>